<dbReference type="Pfam" id="PF00271">
    <property type="entry name" value="Helicase_C"/>
    <property type="match status" value="1"/>
</dbReference>
<evidence type="ECO:0000256" key="3">
    <source>
        <dbReference type="ARBA" id="ARBA00022801"/>
    </source>
</evidence>
<dbReference type="PROSITE" id="PS51192">
    <property type="entry name" value="HELICASE_ATP_BIND_1"/>
    <property type="match status" value="1"/>
</dbReference>
<dbReference type="GO" id="GO:0005524">
    <property type="term" value="F:ATP binding"/>
    <property type="evidence" value="ECO:0007669"/>
    <property type="project" value="UniProtKB-KW"/>
</dbReference>
<dbReference type="InterPro" id="IPR050496">
    <property type="entry name" value="SNF2_RAD54_helicase_repair"/>
</dbReference>
<proteinExistence type="inferred from homology"/>
<dbReference type="InterPro" id="IPR038718">
    <property type="entry name" value="SNF2-like_sf"/>
</dbReference>
<dbReference type="FunFam" id="3.40.50.10810:FF:000055">
    <property type="entry name" value="Protein CHROMATIN REMODELING 24"/>
    <property type="match status" value="1"/>
</dbReference>
<sequence length="2131" mass="241237">MAPLFRFVYLYSGRRRLPYCIHDPTKVTIHLLASRVAGVTLVCLPWLFWFLTFLYQVISCACRFRLRIHGVDAGGDGGAPNVVTEPPSDSQGKQAGHLRVMVVGNQNGHGGMEGKLGKQKREVKPIIVIDDDNIPRFSGITESNSALEKEKPAKVKIEGRQCLCKVRDNDSDDKRVVVDEPNFVDIADFDSPLKVKIEGRQRLSIVSTQDNDSDDRRVLLDESNIVDIADFDLPSKVKIEGGLSLSTVSTQENNSDVKRVVFDKPNFVDIAEFDLPLKVKIEGRRSLSIVSTRDNDSDDRRMVLDEPNFVDIAEFDSPLKVKTEGRRSLSIVSTRDNDSNDRRMVLDEPNFVDIAEFDSPLKVKTEGRRSLSIVSTRDNDSNDRRMVLDEPNFVDIAEFDLPLKVKTEGRRSLSIVSTRDNDSNDRRMVLDEPNFVDIAEFDSPLKVKTEGRQSQSIVSTQDNDSNDRRMVLDEPNFVDIAKFDLPLKVKTEGRRSLSIVSTRNDDSDDRRMVLDEPNFDDIAEFDSPLKVKTKGKRSLSIVSTRDDDSDDRKAVLDEPNFVDIAEFDSTLKVKTEGRRSLSIVSTRDNDSDDRRAVLEEPNFVDVADCDSPQPKHVVKGGRENGGGNENKDVLNDLLLFYWIVFLNVFVEKEKPMKVKIEGRQCLSKVSTQYNDSADNKPVLGEPNFVDIADFDLPPPKNVIEGGCENGVGNEIGDILNVLLLFCWSIFLNVFVEKEKPTKVKIEGRKRLCKVLTLDNDSDDKRVVLDEPDFVDVADLDFPPPKNVVESGGVNEIKDILNDLSGTCNFLSIEKKRALKRIGPSEDCVKLVKNRKMSEVEKADLPEYPSVGSLFLASDMLDSSLDVIKTLENVVEEQEEKSDLWNVSTGNGVHKVNNIDERLNRIEPKNLFSKGLPFMSEVKEEEVNYLHIDSEDDDDENDCVALSGKRMIKEVERKGSKSKDEYDDSDGVNVLDDFVAENDNSITMNSPNSTYKFPYKISKMLYPNQCDGLRLPEYVSARSSFPPAFDTLESSFDLIKRTEGRVENVVKEQEKKSDLCNIFEGNKVHGVKNDMNNTSERLNRNEPKKVSKKLMSKGLPFVFEVTEEDVTHLHIDSGDDEDEDEDDCVVLSGKRMVKEIKRQETKSKDECADSDGVDVLDDYTDGFVEENDGDITLNGPKSTYKLPGKIAKMQYPHQCDGLRMREYVSAGSSFLPTSNMLDSSSNMIKKVGGRVRNVVEKQKGKSDLLNVFEVNRVLGVKNEGERLKINEPNKVDEKLMSKGQPFVSKVKEEEVNYLHIDSKGEKFVGRVHGTKKHSEEYKPQPEWVDKKLVPIEQSLVSKVEERMDDDDEDACVILSGKRTVKDVKREGSKCKEEYDDLDDVDVLDDYTDDSVAENDCSITLEGPKSTYKLPGKIAKMLYPHQCDGLRWLWSLHCQGKGGILGDDMGLGKTMQICGFLAGLFHSRLINRVLVVAPKTLLPHWIKELSVVGLYDNIREYYGVCPKARQYELQYILQDKGILLTTYDIVRNNSKSLRGDYDFEDEDSEDSVTWDYMILDEGHLIKNPSTQRAKSLLEIPSAHRIIISGTPLQNNLKELWALFNFCCPELLGDKKWFKEKFEYAILRGNEKKATDREKRIGSAVAKELRERIQPYFLRRLKSEVFNEENSKTTAKLSKKNEVIVWLRLTSCQRQLYEAFLKSELVLSAFDGSPLAALTILKKICDHPLLLTKRAAEDVLEGMESMLKPEDVHMAEKLAMHIADVAETDDLEEKHDIISCKIYFILSLLDNLTREGHRVLIFSQTRKMLDLIQNSIISKGYEFLRIDGTTKASDRLKIVNDFQEGVGAPIFLLTSQVGGLGLTLTRADRVIVVDPAWNPSTDNQSVDRAYRIGQTKDVIVYRLMTCGTVEEKIYRKQIYKGGLFKTATEHKEQIRYFSQQDLRELFSLPAQGFDVSVTQQQLHEEHDCQHIMDDYLKAHIEFLQTQGIAGVSHHSLLFSKTAPVQVVQEEDEEISKKATTFVGCSSSSSSLERTVDGAAYAFKPKDVNMNKKSSSPDSGGKLTEFDIKEKIKHLYQMLANKAMVSKLPDKGEKLQKQIAQLNSELYKMRKEERTENQVIDLDDLSGEIQRVLNV</sequence>
<evidence type="ECO:0000256" key="7">
    <source>
        <dbReference type="SAM" id="MobiDB-lite"/>
    </source>
</evidence>
<dbReference type="InterPro" id="IPR027417">
    <property type="entry name" value="P-loop_NTPase"/>
</dbReference>
<evidence type="ECO:0000256" key="6">
    <source>
        <dbReference type="ARBA" id="ARBA00023172"/>
    </source>
</evidence>
<accession>A0AAW2CIG0</accession>
<keyword evidence="8" id="KW-0472">Membrane</keyword>
<name>A0AAW2CIG0_9ROSI</name>
<dbReference type="Pfam" id="PF00176">
    <property type="entry name" value="SNF2-rel_dom"/>
    <property type="match status" value="1"/>
</dbReference>
<dbReference type="InterPro" id="IPR014001">
    <property type="entry name" value="Helicase_ATP-bd"/>
</dbReference>
<dbReference type="SMART" id="SM00487">
    <property type="entry name" value="DEXDc"/>
    <property type="match status" value="1"/>
</dbReference>
<feature type="transmembrane region" description="Helical" evidence="8">
    <location>
        <begin position="36"/>
        <end position="58"/>
    </location>
</feature>
<dbReference type="SUPFAM" id="SSF52540">
    <property type="entry name" value="P-loop containing nucleoside triphosphate hydrolases"/>
    <property type="match status" value="2"/>
</dbReference>
<feature type="compositionally biased region" description="Polar residues" evidence="7">
    <location>
        <begin position="452"/>
        <end position="463"/>
    </location>
</feature>
<evidence type="ECO:0000256" key="2">
    <source>
        <dbReference type="ARBA" id="ARBA00022741"/>
    </source>
</evidence>
<keyword evidence="2" id="KW-0547">Nucleotide-binding</keyword>
<organism evidence="11 12">
    <name type="scientific">Lithocarpus litseifolius</name>
    <dbReference type="NCBI Taxonomy" id="425828"/>
    <lineage>
        <taxon>Eukaryota</taxon>
        <taxon>Viridiplantae</taxon>
        <taxon>Streptophyta</taxon>
        <taxon>Embryophyta</taxon>
        <taxon>Tracheophyta</taxon>
        <taxon>Spermatophyta</taxon>
        <taxon>Magnoliopsida</taxon>
        <taxon>eudicotyledons</taxon>
        <taxon>Gunneridae</taxon>
        <taxon>Pentapetalae</taxon>
        <taxon>rosids</taxon>
        <taxon>fabids</taxon>
        <taxon>Fagales</taxon>
        <taxon>Fagaceae</taxon>
        <taxon>Lithocarpus</taxon>
    </lineage>
</organism>
<protein>
    <submittedName>
        <fullName evidence="11">Uncharacterized protein</fullName>
    </submittedName>
</protein>
<keyword evidence="12" id="KW-1185">Reference proteome</keyword>
<keyword evidence="8" id="KW-1133">Transmembrane helix</keyword>
<dbReference type="PROSITE" id="PS51194">
    <property type="entry name" value="HELICASE_CTER"/>
    <property type="match status" value="1"/>
</dbReference>
<dbReference type="GO" id="GO:0006310">
    <property type="term" value="P:DNA recombination"/>
    <property type="evidence" value="ECO:0007669"/>
    <property type="project" value="UniProtKB-KW"/>
</dbReference>
<dbReference type="PANTHER" id="PTHR45629:SF7">
    <property type="entry name" value="DNA EXCISION REPAIR PROTEIN ERCC-6-RELATED"/>
    <property type="match status" value="1"/>
</dbReference>
<dbReference type="Gene3D" id="3.40.50.10810">
    <property type="entry name" value="Tandem AAA-ATPase domain"/>
    <property type="match status" value="1"/>
</dbReference>
<dbReference type="GO" id="GO:0004386">
    <property type="term" value="F:helicase activity"/>
    <property type="evidence" value="ECO:0007669"/>
    <property type="project" value="UniProtKB-KW"/>
</dbReference>
<dbReference type="SMART" id="SM00490">
    <property type="entry name" value="HELICc"/>
    <property type="match status" value="1"/>
</dbReference>
<keyword evidence="3" id="KW-0378">Hydrolase</keyword>
<reference evidence="11 12" key="1">
    <citation type="submission" date="2024-01" db="EMBL/GenBank/DDBJ databases">
        <title>A telomere-to-telomere, gap-free genome of sweet tea (Lithocarpus litseifolius).</title>
        <authorList>
            <person name="Zhou J."/>
        </authorList>
    </citation>
    <scope>NUCLEOTIDE SEQUENCE [LARGE SCALE GENOMIC DNA]</scope>
    <source>
        <strain evidence="11">Zhou-2022a</strain>
        <tissue evidence="11">Leaf</tissue>
    </source>
</reference>
<keyword evidence="6" id="KW-0233">DNA recombination</keyword>
<evidence type="ECO:0000259" key="10">
    <source>
        <dbReference type="PROSITE" id="PS51194"/>
    </source>
</evidence>
<dbReference type="PANTHER" id="PTHR45629">
    <property type="entry name" value="SNF2/RAD54 FAMILY MEMBER"/>
    <property type="match status" value="1"/>
</dbReference>
<evidence type="ECO:0000313" key="12">
    <source>
        <dbReference type="Proteomes" id="UP001459277"/>
    </source>
</evidence>
<dbReference type="InterPro" id="IPR049730">
    <property type="entry name" value="SNF2/RAD54-like_C"/>
</dbReference>
<keyword evidence="4" id="KW-0347">Helicase</keyword>
<keyword evidence="5" id="KW-0067">ATP-binding</keyword>
<evidence type="ECO:0000256" key="8">
    <source>
        <dbReference type="SAM" id="Phobius"/>
    </source>
</evidence>
<evidence type="ECO:0000313" key="11">
    <source>
        <dbReference type="EMBL" id="KAK9996989.1"/>
    </source>
</evidence>
<dbReference type="GO" id="GO:0016787">
    <property type="term" value="F:hydrolase activity"/>
    <property type="evidence" value="ECO:0007669"/>
    <property type="project" value="UniProtKB-KW"/>
</dbReference>
<evidence type="ECO:0000256" key="5">
    <source>
        <dbReference type="ARBA" id="ARBA00022840"/>
    </source>
</evidence>
<dbReference type="GO" id="GO:0015616">
    <property type="term" value="F:DNA translocase activity"/>
    <property type="evidence" value="ECO:0007669"/>
    <property type="project" value="TreeGrafter"/>
</dbReference>
<gene>
    <name evidence="11" type="ORF">SO802_021675</name>
</gene>
<evidence type="ECO:0000256" key="4">
    <source>
        <dbReference type="ARBA" id="ARBA00022806"/>
    </source>
</evidence>
<comment type="caution">
    <text evidence="11">The sequence shown here is derived from an EMBL/GenBank/DDBJ whole genome shotgun (WGS) entry which is preliminary data.</text>
</comment>
<feature type="domain" description="Helicase ATP-binding" evidence="9">
    <location>
        <begin position="1432"/>
        <end position="1607"/>
    </location>
</feature>
<dbReference type="CDD" id="cd18793">
    <property type="entry name" value="SF2_C_SNF"/>
    <property type="match status" value="1"/>
</dbReference>
<dbReference type="Proteomes" id="UP001459277">
    <property type="component" value="Unassembled WGS sequence"/>
</dbReference>
<dbReference type="EMBL" id="JAZDWU010000007">
    <property type="protein sequence ID" value="KAK9996989.1"/>
    <property type="molecule type" value="Genomic_DNA"/>
</dbReference>
<comment type="similarity">
    <text evidence="1">Belongs to the SNF2/RAD54 helicase family.</text>
</comment>
<dbReference type="InterPro" id="IPR001650">
    <property type="entry name" value="Helicase_C-like"/>
</dbReference>
<feature type="region of interest" description="Disordered" evidence="7">
    <location>
        <begin position="449"/>
        <end position="468"/>
    </location>
</feature>
<feature type="domain" description="Helicase C-terminal" evidence="10">
    <location>
        <begin position="1781"/>
        <end position="1940"/>
    </location>
</feature>
<dbReference type="Gene3D" id="3.40.50.300">
    <property type="entry name" value="P-loop containing nucleotide triphosphate hydrolases"/>
    <property type="match status" value="1"/>
</dbReference>
<dbReference type="InterPro" id="IPR000330">
    <property type="entry name" value="SNF2_N"/>
</dbReference>
<evidence type="ECO:0000256" key="1">
    <source>
        <dbReference type="ARBA" id="ARBA00007025"/>
    </source>
</evidence>
<evidence type="ECO:0000259" key="9">
    <source>
        <dbReference type="PROSITE" id="PS51192"/>
    </source>
</evidence>
<keyword evidence="8" id="KW-0812">Transmembrane</keyword>